<dbReference type="Proteomes" id="UP000822476">
    <property type="component" value="Unassembled WGS sequence"/>
</dbReference>
<dbReference type="SMART" id="SM00129">
    <property type="entry name" value="KISc"/>
    <property type="match status" value="1"/>
</dbReference>
<dbReference type="SUPFAM" id="SSF52540">
    <property type="entry name" value="P-loop containing nucleoside triphosphate hydrolases"/>
    <property type="match status" value="1"/>
</dbReference>
<organism evidence="11 12">
    <name type="scientific">Paragonimus skrjabini miyazakii</name>
    <dbReference type="NCBI Taxonomy" id="59628"/>
    <lineage>
        <taxon>Eukaryota</taxon>
        <taxon>Metazoa</taxon>
        <taxon>Spiralia</taxon>
        <taxon>Lophotrochozoa</taxon>
        <taxon>Platyhelminthes</taxon>
        <taxon>Trematoda</taxon>
        <taxon>Digenea</taxon>
        <taxon>Plagiorchiida</taxon>
        <taxon>Troglotremata</taxon>
        <taxon>Troglotrematidae</taxon>
        <taxon>Paragonimus</taxon>
    </lineage>
</organism>
<dbReference type="PANTHER" id="PTHR47969:SF15">
    <property type="entry name" value="CHROMOSOME-ASSOCIATED KINESIN KIF4A-RELATED"/>
    <property type="match status" value="1"/>
</dbReference>
<dbReference type="GO" id="GO:0005524">
    <property type="term" value="F:ATP binding"/>
    <property type="evidence" value="ECO:0007669"/>
    <property type="project" value="UniProtKB-UniRule"/>
</dbReference>
<dbReference type="InterPro" id="IPR027417">
    <property type="entry name" value="P-loop_NTPase"/>
</dbReference>
<dbReference type="OrthoDB" id="3176171at2759"/>
<dbReference type="GO" id="GO:0007018">
    <property type="term" value="P:microtubule-based movement"/>
    <property type="evidence" value="ECO:0007669"/>
    <property type="project" value="InterPro"/>
</dbReference>
<evidence type="ECO:0000256" key="7">
    <source>
        <dbReference type="PROSITE-ProRule" id="PRU00283"/>
    </source>
</evidence>
<evidence type="ECO:0000259" key="10">
    <source>
        <dbReference type="PROSITE" id="PS50067"/>
    </source>
</evidence>
<sequence>MLARCPYVNWIRGAYIRDDDATGIHSFAWMLDTSVKVGVRVRPLSDSELNDGCLSCLSYPSDPCQIMIGKDKLFSFDFIFDENTSQQLLCEKVASPLVDTVLKGYNATLFAYGQTGSGKTYSMGTCAVHSMSDSENGIVPRMVQDIFARIPFLPFEYTIRVSFLEIYKEDIHDLLGDDVSAPLPIREENQTIRIPGLTETVVTTCEEVLALLHSGSMKRSVGGTAMNQHSSRSHAVFTLHFLLRPKELLDGCIDTSGTRSHCADEVDQVSAGETLMAKLHLVDLAGSERQKKTHAEGDRLKEGININRGLLALGNVISALCEKDAKKRSHIPYRDSRLTRLLQDSLGGNSTTVMLACVSPADSNMEETLNTLRYADRARLIKNKPILNRADPKEAELAKLRSLVVQLQAKLNKGGALPPTSAIKSQTAITNFSNNLSSGFIQKVKMLEKEKRVLADELDRALEDNGELYKKLFDTEALRDVLFTEVDKVASVLNTVVCNRSLLEEELNDRLVAVLDLVSGIKSLQGAGQEQVIVTKVEEAYEQCKNVHDSSNLNESLEEVKSETADDLKLENGDQSEAIFGASLRQTIDRRGSELRARRLACKQRMESIGANLQQKRALLESLEQAANQGDECYAVLLEQYEAQVSELEARISSLEQEKAKLIDDHGKVNDASQEQRLKTMERELSDARRQLSDLSRLRKAKEARESECMRLRNEIQTLKVSMVRTAKQLKDESAVYRRWRMEKDREVRQLQEHERRLQSEISQMSSVHERQQAVLKRRVEAAAATERRLKEMLLLQRDRRNERQKNENVANLSNRDFAARVRSWVTADLDMQVGMGEARHHLGQLIESRRMLCEQLRTIEASLAMEAEAERREQRAAEVVQLTHSIESQTQQITDLQQKLLDAGDRIATDQTMSVGSSDQTISSRLAQLHNIQEARIAIRYLFKEAVSSKVNSLVAESRVADMEIQLESKEQECNGMLQRASDYSMRLSQSKEQIEELRRNITQLEMEREELVKRVDQLNQAIFKLKRSMKSHAQSYVVDSLGGVRRLSGTPVFSQKRRITRQSVQFDQKKRRNVSPRVLVPDSTKKPGSIWDEFDENDDPTDSSLLDPTWRLSTAIPHRTGSNEQQDADSRTSHGSTRCKCRGACTSRCSCYRAGQPCLPDVCKCVSGTCRNRGTSSGSPSLQSSSMKLLEPIEEVMGPPRPVPQLAKTKRSRSHRNALVETQEVDVPVALNRTFDLGSDETHPSTESREHPKDPSVDLMDISYKQLWPKNRLSYFPSPSLRLDAC</sequence>
<dbReference type="GO" id="GO:0008017">
    <property type="term" value="F:microtubule binding"/>
    <property type="evidence" value="ECO:0007669"/>
    <property type="project" value="InterPro"/>
</dbReference>
<comment type="caution">
    <text evidence="11">The sequence shown here is derived from an EMBL/GenBank/DDBJ whole genome shotgun (WGS) entry which is preliminary data.</text>
</comment>
<dbReference type="PROSITE" id="PS00411">
    <property type="entry name" value="KINESIN_MOTOR_1"/>
    <property type="match status" value="1"/>
</dbReference>
<accession>A0A8S9Z2A2</accession>
<feature type="binding site" evidence="7">
    <location>
        <begin position="113"/>
        <end position="120"/>
    </location>
    <ligand>
        <name>ATP</name>
        <dbReference type="ChEBI" id="CHEBI:30616"/>
    </ligand>
</feature>
<dbReference type="Gene3D" id="3.40.850.10">
    <property type="entry name" value="Kinesin motor domain"/>
    <property type="match status" value="1"/>
</dbReference>
<dbReference type="InterPro" id="IPR027640">
    <property type="entry name" value="Kinesin-like_fam"/>
</dbReference>
<gene>
    <name evidence="11" type="ORF">EG68_02850</name>
</gene>
<feature type="coiled-coil region" evidence="8">
    <location>
        <begin position="880"/>
        <end position="907"/>
    </location>
</feature>
<dbReference type="PRINTS" id="PR00380">
    <property type="entry name" value="KINESINHEAVY"/>
</dbReference>
<dbReference type="GO" id="GO:0005875">
    <property type="term" value="C:microtubule associated complex"/>
    <property type="evidence" value="ECO:0007669"/>
    <property type="project" value="TreeGrafter"/>
</dbReference>
<evidence type="ECO:0000256" key="9">
    <source>
        <dbReference type="SAM" id="MobiDB-lite"/>
    </source>
</evidence>
<dbReference type="InterPro" id="IPR001752">
    <property type="entry name" value="Kinesin_motor_dom"/>
</dbReference>
<evidence type="ECO:0000313" key="12">
    <source>
        <dbReference type="Proteomes" id="UP000822476"/>
    </source>
</evidence>
<dbReference type="GO" id="GO:0051231">
    <property type="term" value="P:spindle elongation"/>
    <property type="evidence" value="ECO:0007669"/>
    <property type="project" value="TreeGrafter"/>
</dbReference>
<keyword evidence="12" id="KW-1185">Reference proteome</keyword>
<proteinExistence type="inferred from homology"/>
<evidence type="ECO:0000256" key="6">
    <source>
        <dbReference type="ARBA" id="ARBA00023212"/>
    </source>
</evidence>
<feature type="compositionally biased region" description="Basic and acidic residues" evidence="9">
    <location>
        <begin position="1242"/>
        <end position="1258"/>
    </location>
</feature>
<keyword evidence="6" id="KW-0206">Cytoskeleton</keyword>
<keyword evidence="7" id="KW-0505">Motor protein</keyword>
<keyword evidence="5 8" id="KW-0175">Coiled coil</keyword>
<dbReference type="PANTHER" id="PTHR47969">
    <property type="entry name" value="CHROMOSOME-ASSOCIATED KINESIN KIF4A-RELATED"/>
    <property type="match status" value="1"/>
</dbReference>
<dbReference type="GO" id="GO:0003777">
    <property type="term" value="F:microtubule motor activity"/>
    <property type="evidence" value="ECO:0007669"/>
    <property type="project" value="InterPro"/>
</dbReference>
<dbReference type="Pfam" id="PF25764">
    <property type="entry name" value="KIF21A_4th"/>
    <property type="match status" value="1"/>
</dbReference>
<dbReference type="EMBL" id="JTDE01001276">
    <property type="protein sequence ID" value="KAF7259281.1"/>
    <property type="molecule type" value="Genomic_DNA"/>
</dbReference>
<evidence type="ECO:0000256" key="8">
    <source>
        <dbReference type="SAM" id="Coils"/>
    </source>
</evidence>
<evidence type="ECO:0000256" key="1">
    <source>
        <dbReference type="ARBA" id="ARBA00004245"/>
    </source>
</evidence>
<keyword evidence="2" id="KW-0963">Cytoplasm</keyword>
<feature type="region of interest" description="Disordered" evidence="9">
    <location>
        <begin position="1061"/>
        <end position="1141"/>
    </location>
</feature>
<protein>
    <recommendedName>
        <fullName evidence="10">Kinesin motor domain-containing protein</fullName>
    </recommendedName>
</protein>
<feature type="domain" description="Kinesin motor" evidence="10">
    <location>
        <begin position="34"/>
        <end position="381"/>
    </location>
</feature>
<keyword evidence="3 7" id="KW-0547">Nucleotide-binding</keyword>
<dbReference type="GO" id="GO:0007052">
    <property type="term" value="P:mitotic spindle organization"/>
    <property type="evidence" value="ECO:0007669"/>
    <property type="project" value="TreeGrafter"/>
</dbReference>
<dbReference type="InterPro" id="IPR036961">
    <property type="entry name" value="Kinesin_motor_dom_sf"/>
</dbReference>
<evidence type="ECO:0000256" key="4">
    <source>
        <dbReference type="ARBA" id="ARBA00022840"/>
    </source>
</evidence>
<evidence type="ECO:0000256" key="3">
    <source>
        <dbReference type="ARBA" id="ARBA00022741"/>
    </source>
</evidence>
<evidence type="ECO:0000313" key="11">
    <source>
        <dbReference type="EMBL" id="KAF7259281.1"/>
    </source>
</evidence>
<reference evidence="11" key="1">
    <citation type="submission" date="2019-07" db="EMBL/GenBank/DDBJ databases">
        <title>Annotation for the trematode Paragonimus miyazaki's.</title>
        <authorList>
            <person name="Choi Y.-J."/>
        </authorList>
    </citation>
    <scope>NUCLEOTIDE SEQUENCE</scope>
    <source>
        <strain evidence="11">Japan</strain>
    </source>
</reference>
<feature type="compositionally biased region" description="Acidic residues" evidence="9">
    <location>
        <begin position="1094"/>
        <end position="1103"/>
    </location>
</feature>
<feature type="region of interest" description="Disordered" evidence="9">
    <location>
        <begin position="1238"/>
        <end position="1259"/>
    </location>
</feature>
<keyword evidence="4 7" id="KW-0067">ATP-binding</keyword>
<evidence type="ECO:0000256" key="2">
    <source>
        <dbReference type="ARBA" id="ARBA00022490"/>
    </source>
</evidence>
<feature type="coiled-coil region" evidence="8">
    <location>
        <begin position="606"/>
        <end position="764"/>
    </location>
</feature>
<comment type="subcellular location">
    <subcellularLocation>
        <location evidence="1">Cytoplasm</location>
        <location evidence="1">Cytoskeleton</location>
    </subcellularLocation>
</comment>
<evidence type="ECO:0000256" key="5">
    <source>
        <dbReference type="ARBA" id="ARBA00023054"/>
    </source>
</evidence>
<comment type="similarity">
    <text evidence="7">Belongs to the TRAFAC class myosin-kinesin ATPase superfamily. Kinesin family.</text>
</comment>
<feature type="coiled-coil region" evidence="8">
    <location>
        <begin position="954"/>
        <end position="1030"/>
    </location>
</feature>
<dbReference type="PROSITE" id="PS50067">
    <property type="entry name" value="KINESIN_MOTOR_2"/>
    <property type="match status" value="1"/>
</dbReference>
<dbReference type="InterPro" id="IPR019821">
    <property type="entry name" value="Kinesin_motor_CS"/>
</dbReference>
<dbReference type="Gene3D" id="1.20.5.340">
    <property type="match status" value="1"/>
</dbReference>
<name>A0A8S9Z2A2_9TREM</name>
<dbReference type="Pfam" id="PF00225">
    <property type="entry name" value="Kinesin"/>
    <property type="match status" value="1"/>
</dbReference>
<feature type="region of interest" description="Disordered" evidence="9">
    <location>
        <begin position="1198"/>
        <end position="1218"/>
    </location>
</feature>